<keyword evidence="1" id="KW-0808">Transferase</keyword>
<dbReference type="InterPro" id="IPR010719">
    <property type="entry name" value="MnmM_MeTrfase"/>
</dbReference>
<accession>A0A1X7MQP2</accession>
<dbReference type="EMBL" id="FXBJ01000002">
    <property type="protein sequence ID" value="SMH26356.1"/>
    <property type="molecule type" value="Genomic_DNA"/>
</dbReference>
<proteinExistence type="predicted"/>
<dbReference type="SUPFAM" id="SSF53335">
    <property type="entry name" value="S-adenosyl-L-methionine-dependent methyltransferases"/>
    <property type="match status" value="1"/>
</dbReference>
<sequence>MMIENALRYSHTLLKNTIINGDTVIDATVGNGGDTILLAKLVGETGHVFGFDIQTQAIKTTKEKLMLTSLLEQVSLYNEGHENLNHFIPENTEIAAAVFNLGYLPKGDKKIITKGETTIQAVELILPRLRKGGLLLLTVYSGHPGGELEKSAIVDFTKDLTQDSYTVLYYGFINQKNAPPFLIAIEKK</sequence>
<gene>
    <name evidence="1" type="ORF">SAMN04488700_0065</name>
</gene>
<dbReference type="STRING" id="1073423.SAMN04488700_0065"/>
<organism evidence="1 2">
    <name type="scientific">Carnobacterium iners</name>
    <dbReference type="NCBI Taxonomy" id="1073423"/>
    <lineage>
        <taxon>Bacteria</taxon>
        <taxon>Bacillati</taxon>
        <taxon>Bacillota</taxon>
        <taxon>Bacilli</taxon>
        <taxon>Lactobacillales</taxon>
        <taxon>Carnobacteriaceae</taxon>
        <taxon>Carnobacterium</taxon>
    </lineage>
</organism>
<keyword evidence="2" id="KW-1185">Reference proteome</keyword>
<dbReference type="Proteomes" id="UP000193435">
    <property type="component" value="Unassembled WGS sequence"/>
</dbReference>
<keyword evidence="1" id="KW-0489">Methyltransferase</keyword>
<dbReference type="PANTHER" id="PTHR35276:SF1">
    <property type="entry name" value="TRNA (MNM(5)S(2)U34)-METHYLTRANSFERASE, CHLOROPLASTIC"/>
    <property type="match status" value="1"/>
</dbReference>
<reference evidence="1 2" key="1">
    <citation type="submission" date="2017-04" db="EMBL/GenBank/DDBJ databases">
        <authorList>
            <person name="Afonso C.L."/>
            <person name="Miller P.J."/>
            <person name="Scott M.A."/>
            <person name="Spackman E."/>
            <person name="Goraichik I."/>
            <person name="Dimitrov K.M."/>
            <person name="Suarez D.L."/>
            <person name="Swayne D.E."/>
        </authorList>
    </citation>
    <scope>NUCLEOTIDE SEQUENCE [LARGE SCALE GENOMIC DNA]</scope>
    <source>
        <strain evidence="1 2">LMG26642</strain>
    </source>
</reference>
<dbReference type="GO" id="GO:0032259">
    <property type="term" value="P:methylation"/>
    <property type="evidence" value="ECO:0007669"/>
    <property type="project" value="UniProtKB-KW"/>
</dbReference>
<dbReference type="GO" id="GO:0008168">
    <property type="term" value="F:methyltransferase activity"/>
    <property type="evidence" value="ECO:0007669"/>
    <property type="project" value="UniProtKB-KW"/>
</dbReference>
<evidence type="ECO:0000313" key="1">
    <source>
        <dbReference type="EMBL" id="SMH26356.1"/>
    </source>
</evidence>
<dbReference type="InterPro" id="IPR029063">
    <property type="entry name" value="SAM-dependent_MTases_sf"/>
</dbReference>
<name>A0A1X7MQP2_9LACT</name>
<dbReference type="Gene3D" id="3.40.50.150">
    <property type="entry name" value="Vaccinia Virus protein VP39"/>
    <property type="match status" value="1"/>
</dbReference>
<evidence type="ECO:0000313" key="2">
    <source>
        <dbReference type="Proteomes" id="UP000193435"/>
    </source>
</evidence>
<dbReference type="Pfam" id="PF06962">
    <property type="entry name" value="rRNA_methylase"/>
    <property type="match status" value="1"/>
</dbReference>
<protein>
    <submittedName>
        <fullName evidence="1">Putative rRNA methylase</fullName>
    </submittedName>
</protein>
<dbReference type="AlphaFoldDB" id="A0A1X7MQP2"/>
<dbReference type="PANTHER" id="PTHR35276">
    <property type="entry name" value="S-ADENOSYL-L-METHIONINE-DEPENDENT METHYLTRANSFERASES SUPERFAMILY PROTEIN"/>
    <property type="match status" value="1"/>
</dbReference>